<evidence type="ECO:0000313" key="1">
    <source>
        <dbReference type="EMBL" id="DAD81615.1"/>
    </source>
</evidence>
<accession>A0A8S5MHV2</accession>
<proteinExistence type="predicted"/>
<organism evidence="1">
    <name type="scientific">Myoviridae sp. cthmz15</name>
    <dbReference type="NCBI Taxonomy" id="2826684"/>
    <lineage>
        <taxon>Viruses</taxon>
        <taxon>Duplodnaviria</taxon>
        <taxon>Heunggongvirae</taxon>
        <taxon>Uroviricota</taxon>
        <taxon>Caudoviricetes</taxon>
    </lineage>
</organism>
<dbReference type="EMBL" id="BK014905">
    <property type="protein sequence ID" value="DAD81615.1"/>
    <property type="molecule type" value="Genomic_DNA"/>
</dbReference>
<sequence length="127" mass="14065">MNQLILNGILLPESSNDKFSCWEETLTRQVTMLTGRVVLESLEPAAKIWRASYTFDCMGNEKLRQVLSVLRSGAPFPASVLPDSSDELVTSVFICDSITPPTYAFSTGGVGVWHNLSFTLREEEPHA</sequence>
<reference evidence="1" key="1">
    <citation type="journal article" date="2021" name="Proc. Natl. Acad. Sci. U.S.A.">
        <title>A Catalog of Tens of Thousands of Viruses from Human Metagenomes Reveals Hidden Associations with Chronic Diseases.</title>
        <authorList>
            <person name="Tisza M.J."/>
            <person name="Buck C.B."/>
        </authorList>
    </citation>
    <scope>NUCLEOTIDE SEQUENCE</scope>
    <source>
        <strain evidence="1">Cthmz15</strain>
    </source>
</reference>
<name>A0A8S5MHV2_9CAUD</name>
<protein>
    <submittedName>
        <fullName evidence="1">Uncharacterized protein</fullName>
    </submittedName>
</protein>